<reference evidence="4 5" key="1">
    <citation type="submission" date="2018-01" db="EMBL/GenBank/DDBJ databases">
        <title>Whole genome sequencing of Histamine producing bacteria.</title>
        <authorList>
            <person name="Butler K."/>
        </authorList>
    </citation>
    <scope>NUCLEOTIDE SEQUENCE [LARGE SCALE GENOMIC DNA]</scope>
    <source>
        <strain evidence="4 5">DSM 100436</strain>
    </source>
</reference>
<dbReference type="GO" id="GO:0005524">
    <property type="term" value="F:ATP binding"/>
    <property type="evidence" value="ECO:0007669"/>
    <property type="project" value="UniProtKB-UniRule"/>
</dbReference>
<dbReference type="Proteomes" id="UP000241771">
    <property type="component" value="Unassembled WGS sequence"/>
</dbReference>
<evidence type="ECO:0000256" key="1">
    <source>
        <dbReference type="ARBA" id="ARBA00023211"/>
    </source>
</evidence>
<keyword evidence="1" id="KW-0464">Manganese</keyword>
<dbReference type="RefSeq" id="WP_036831457.1">
    <property type="nucleotide sequence ID" value="NZ_JGVO01001589.1"/>
</dbReference>
<proteinExistence type="predicted"/>
<dbReference type="OrthoDB" id="6808660at2"/>
<dbReference type="PROSITE" id="PS50975">
    <property type="entry name" value="ATP_GRASP"/>
    <property type="match status" value="1"/>
</dbReference>
<gene>
    <name evidence="4" type="ORF">C9I98_08315</name>
</gene>
<protein>
    <recommendedName>
        <fullName evidence="3">ATP-grasp domain-containing protein</fullName>
    </recommendedName>
</protein>
<accession>A0A2T3NX70</accession>
<dbReference type="PANTHER" id="PTHR21621:SF0">
    <property type="entry name" value="BETA-CITRYLGLUTAMATE SYNTHASE B-RELATED"/>
    <property type="match status" value="1"/>
</dbReference>
<dbReference type="InterPro" id="IPR011761">
    <property type="entry name" value="ATP-grasp"/>
</dbReference>
<dbReference type="Pfam" id="PF08443">
    <property type="entry name" value="RimK"/>
    <property type="match status" value="1"/>
</dbReference>
<comment type="caution">
    <text evidence="4">The sequence shown here is derived from an EMBL/GenBank/DDBJ whole genome shotgun (WGS) entry which is preliminary data.</text>
</comment>
<dbReference type="SUPFAM" id="SSF56059">
    <property type="entry name" value="Glutathione synthetase ATP-binding domain-like"/>
    <property type="match status" value="1"/>
</dbReference>
<dbReference type="GO" id="GO:0046872">
    <property type="term" value="F:metal ion binding"/>
    <property type="evidence" value="ECO:0007669"/>
    <property type="project" value="InterPro"/>
</dbReference>
<keyword evidence="2" id="KW-0547">Nucleotide-binding</keyword>
<sequence>MANHRVGLWMYENCGGKEIERKMVAQLQEREIEAITGLNLAQASAYDGSIFCNGHMLDELDLFFSYNAGQQTPYQVYLYQVLNSMMPMINNYDSFALTEDKYLTAHKLKVHGIPTTDYIVCNKHNIEQLKDHMRFWQGKAICKPVDGWGGNGIIKLESERDLDLLMPYIAQQSAPQFYLERVIENDFTDYRVDIVDGKFVACYGRKAAPGSWKTNVTSGGSVIKREPVPEVVDLALRAAKVTGLEVAGVDIIYDIEHQQYVVIEVNGIPAFATPDQEAFGLDFNDTKIEYLVDLIDRTVNQAAGHAQVVRHSTTQAHAQPAAHSIAQTPSPVELPAEIAASYHNANIAPVLHAKETAV</sequence>
<dbReference type="GO" id="GO:0016879">
    <property type="term" value="F:ligase activity, forming carbon-nitrogen bonds"/>
    <property type="evidence" value="ECO:0007669"/>
    <property type="project" value="TreeGrafter"/>
</dbReference>
<dbReference type="GO" id="GO:0005737">
    <property type="term" value="C:cytoplasm"/>
    <property type="evidence" value="ECO:0007669"/>
    <property type="project" value="TreeGrafter"/>
</dbReference>
<keyword evidence="5" id="KW-1185">Reference proteome</keyword>
<evidence type="ECO:0000313" key="5">
    <source>
        <dbReference type="Proteomes" id="UP000241771"/>
    </source>
</evidence>
<dbReference type="EMBL" id="PYMA01000003">
    <property type="protein sequence ID" value="PSW20831.1"/>
    <property type="molecule type" value="Genomic_DNA"/>
</dbReference>
<name>A0A2T3NX70_9GAMM</name>
<dbReference type="PANTHER" id="PTHR21621">
    <property type="entry name" value="RIBOSOMAL PROTEIN S6 MODIFICATION PROTEIN"/>
    <property type="match status" value="1"/>
</dbReference>
<evidence type="ECO:0000259" key="3">
    <source>
        <dbReference type="PROSITE" id="PS50975"/>
    </source>
</evidence>
<keyword evidence="2" id="KW-0067">ATP-binding</keyword>
<dbReference type="InterPro" id="IPR013651">
    <property type="entry name" value="ATP-grasp_RimK-type"/>
</dbReference>
<dbReference type="Gene3D" id="3.30.470.20">
    <property type="entry name" value="ATP-grasp fold, B domain"/>
    <property type="match status" value="1"/>
</dbReference>
<feature type="domain" description="ATP-grasp" evidence="3">
    <location>
        <begin position="105"/>
        <end position="292"/>
    </location>
</feature>
<evidence type="ECO:0000313" key="4">
    <source>
        <dbReference type="EMBL" id="PSW20831.1"/>
    </source>
</evidence>
<dbReference type="AlphaFoldDB" id="A0A2T3NX70"/>
<organism evidence="4 5">
    <name type="scientific">Photobacterium sanctipauli</name>
    <dbReference type="NCBI Taxonomy" id="1342794"/>
    <lineage>
        <taxon>Bacteria</taxon>
        <taxon>Pseudomonadati</taxon>
        <taxon>Pseudomonadota</taxon>
        <taxon>Gammaproteobacteria</taxon>
        <taxon>Vibrionales</taxon>
        <taxon>Vibrionaceae</taxon>
        <taxon>Photobacterium</taxon>
    </lineage>
</organism>
<evidence type="ECO:0000256" key="2">
    <source>
        <dbReference type="PROSITE-ProRule" id="PRU00409"/>
    </source>
</evidence>